<proteinExistence type="predicted"/>
<feature type="region of interest" description="Disordered" evidence="1">
    <location>
        <begin position="370"/>
        <end position="408"/>
    </location>
</feature>
<evidence type="ECO:0000256" key="1">
    <source>
        <dbReference type="SAM" id="MobiDB-lite"/>
    </source>
</evidence>
<dbReference type="STRING" id="34475.A0A4Y9YH96"/>
<dbReference type="Proteomes" id="UP000298390">
    <property type="component" value="Unassembled WGS sequence"/>
</dbReference>
<dbReference type="InterPro" id="IPR037647">
    <property type="entry name" value="HIRIP3"/>
</dbReference>
<reference evidence="2 3" key="1">
    <citation type="submission" date="2019-01" db="EMBL/GenBank/DDBJ databases">
        <title>Genome sequencing of the rare red list fungi Fomitopsis rosea.</title>
        <authorList>
            <person name="Buettner E."/>
            <person name="Kellner H."/>
        </authorList>
    </citation>
    <scope>NUCLEOTIDE SEQUENCE [LARGE SCALE GENOMIC DNA]</scope>
    <source>
        <strain evidence="2 3">DSM 105464</strain>
    </source>
</reference>
<dbReference type="GO" id="GO:0005634">
    <property type="term" value="C:nucleus"/>
    <property type="evidence" value="ECO:0007669"/>
    <property type="project" value="TreeGrafter"/>
</dbReference>
<gene>
    <name evidence="2" type="ORF">EVJ58_g4476</name>
</gene>
<comment type="caution">
    <text evidence="2">The sequence shown here is derived from an EMBL/GenBank/DDBJ whole genome shotgun (WGS) entry which is preliminary data.</text>
</comment>
<dbReference type="EMBL" id="SEKV01000205">
    <property type="protein sequence ID" value="TFY61502.1"/>
    <property type="molecule type" value="Genomic_DNA"/>
</dbReference>
<accession>A0A4Y9YH96</accession>
<feature type="compositionally biased region" description="Acidic residues" evidence="1">
    <location>
        <begin position="386"/>
        <end position="396"/>
    </location>
</feature>
<feature type="compositionally biased region" description="Basic and acidic residues" evidence="1">
    <location>
        <begin position="247"/>
        <end position="259"/>
    </location>
</feature>
<dbReference type="PANTHER" id="PTHR15410">
    <property type="entry name" value="HIRA-INTERACTING PROTEIN 3"/>
    <property type="match status" value="1"/>
</dbReference>
<feature type="region of interest" description="Disordered" evidence="1">
    <location>
        <begin position="66"/>
        <end position="292"/>
    </location>
</feature>
<evidence type="ECO:0000313" key="2">
    <source>
        <dbReference type="EMBL" id="TFY61502.1"/>
    </source>
</evidence>
<organism evidence="2 3">
    <name type="scientific">Rhodofomes roseus</name>
    <dbReference type="NCBI Taxonomy" id="34475"/>
    <lineage>
        <taxon>Eukaryota</taxon>
        <taxon>Fungi</taxon>
        <taxon>Dikarya</taxon>
        <taxon>Basidiomycota</taxon>
        <taxon>Agaricomycotina</taxon>
        <taxon>Agaricomycetes</taxon>
        <taxon>Polyporales</taxon>
        <taxon>Rhodofomes</taxon>
    </lineage>
</organism>
<feature type="compositionally biased region" description="Basic and acidic residues" evidence="1">
    <location>
        <begin position="96"/>
        <end position="110"/>
    </location>
</feature>
<protein>
    <submittedName>
        <fullName evidence="2">Uncharacterized protein</fullName>
    </submittedName>
</protein>
<feature type="compositionally biased region" description="Polar residues" evidence="1">
    <location>
        <begin position="203"/>
        <end position="213"/>
    </location>
</feature>
<feature type="compositionally biased region" description="Basic and acidic residues" evidence="1">
    <location>
        <begin position="272"/>
        <end position="292"/>
    </location>
</feature>
<sequence>MSEVDVDEVKRVTRDIIKQAKEDGTLDSGEWTPGKVRREVERRLSLETETLAAKEYKSVVKQTIDAAIEGGNNEHEEETPEPEPAKKNKPTKTTKTAKERNKEPKKKATEKSAPAKKSRKAETPKRSASPLRMMRVVQLPLPSLFQRLRGGSQKKAAVPDEEYEAESPEPPKKRQKSTAEVADVEMQDAGATSDVDPEASPSAADTKQDSVPSSDLPVTVADSGYKSESEMSVLIDEPPKRGRKKGKDADSKKVRDTSQRHRLRTYPYARKSAKEPKARKSRQPAKELSKDEETIKRLKSFVVACGVRKQWAREFKDIDRPSDQIRRLKQILSDLGMTGRMSLEQAKAIREKREFAQELEDVKNFEKTVVAGARASRSKKAQAPEEVPEDESDEDMAEKPKRPRATARQSIMAFLQDQSDDE</sequence>
<dbReference type="PANTHER" id="PTHR15410:SF2">
    <property type="entry name" value="HIRA-INTERACTING PROTEIN 3"/>
    <property type="match status" value="1"/>
</dbReference>
<evidence type="ECO:0000313" key="3">
    <source>
        <dbReference type="Proteomes" id="UP000298390"/>
    </source>
</evidence>
<dbReference type="AlphaFoldDB" id="A0A4Y9YH96"/>
<name>A0A4Y9YH96_9APHY</name>